<dbReference type="RefSeq" id="WP_353720227.1">
    <property type="nucleotide sequence ID" value="NZ_CP159289.1"/>
</dbReference>
<evidence type="ECO:0000313" key="1">
    <source>
        <dbReference type="EMBL" id="XCH24920.1"/>
    </source>
</evidence>
<proteinExistence type="predicted"/>
<organism evidence="1">
    <name type="scientific">Dyadobacter sp. 676</name>
    <dbReference type="NCBI Taxonomy" id="3088362"/>
    <lineage>
        <taxon>Bacteria</taxon>
        <taxon>Pseudomonadati</taxon>
        <taxon>Bacteroidota</taxon>
        <taxon>Cytophagia</taxon>
        <taxon>Cytophagales</taxon>
        <taxon>Spirosomataceae</taxon>
        <taxon>Dyadobacter</taxon>
    </lineage>
</organism>
<accession>A0AAU8FLT8</accession>
<name>A0AAU8FLT8_9BACT</name>
<reference evidence="1" key="1">
    <citation type="submission" date="2024-06" db="EMBL/GenBank/DDBJ databases">
        <title>Sequencing and assembly of the genome of Dyadobacter sp. strain 676, a symbiont of Cyamopsis tetragonoloba.</title>
        <authorList>
            <person name="Guro P."/>
            <person name="Sazanova A."/>
            <person name="Kuznetsova I."/>
            <person name="Belimov A."/>
            <person name="Safronova V."/>
        </authorList>
    </citation>
    <scope>NUCLEOTIDE SEQUENCE</scope>
    <source>
        <strain evidence="1">676</strain>
    </source>
</reference>
<dbReference type="EMBL" id="CP159289">
    <property type="protein sequence ID" value="XCH24920.1"/>
    <property type="molecule type" value="Genomic_DNA"/>
</dbReference>
<dbReference type="AlphaFoldDB" id="A0AAU8FLT8"/>
<gene>
    <name evidence="1" type="ORF">ABV298_00365</name>
</gene>
<protein>
    <submittedName>
        <fullName evidence="1">Uncharacterized protein</fullName>
    </submittedName>
</protein>
<sequence>METGAIKAAHIYSCGNMFLTAALEINVKGVNFFFGGHEIFHTGARGGRTGDVPYLGKFVFRCLEVCGVQAWSQLKNCKVLVKIVNRHAVAIGQLRGNKIFNPAEEFGAARNNGKEGIDMPDIIG</sequence>